<feature type="domain" description="Hemerythrin-like" evidence="1">
    <location>
        <begin position="33"/>
        <end position="90"/>
    </location>
</feature>
<dbReference type="RefSeq" id="WP_240099938.1">
    <property type="nucleotide sequence ID" value="NZ_JAJSON010000025.1"/>
</dbReference>
<protein>
    <submittedName>
        <fullName evidence="2">Hemerythrin domain-containing protein</fullName>
    </submittedName>
</protein>
<dbReference type="Pfam" id="PF01814">
    <property type="entry name" value="Hemerythrin"/>
    <property type="match status" value="1"/>
</dbReference>
<proteinExistence type="predicted"/>
<comment type="caution">
    <text evidence="2">The sequence shown here is derived from an EMBL/GenBank/DDBJ whole genome shotgun (WGS) entry which is preliminary data.</text>
</comment>
<keyword evidence="3" id="KW-1185">Reference proteome</keyword>
<accession>A0A9X2A8K1</accession>
<dbReference type="EMBL" id="JAJSON010000025">
    <property type="protein sequence ID" value="MCG9972572.1"/>
    <property type="molecule type" value="Genomic_DNA"/>
</dbReference>
<name>A0A9X2A8K1_9FLAO</name>
<dbReference type="AlphaFoldDB" id="A0A9X2A8K1"/>
<evidence type="ECO:0000313" key="3">
    <source>
        <dbReference type="Proteomes" id="UP001139344"/>
    </source>
</evidence>
<organism evidence="2 3">
    <name type="scientific">Christiangramia crocea</name>
    <dbReference type="NCBI Taxonomy" id="2904124"/>
    <lineage>
        <taxon>Bacteria</taxon>
        <taxon>Pseudomonadati</taxon>
        <taxon>Bacteroidota</taxon>
        <taxon>Flavobacteriia</taxon>
        <taxon>Flavobacteriales</taxon>
        <taxon>Flavobacteriaceae</taxon>
        <taxon>Christiangramia</taxon>
    </lineage>
</organism>
<gene>
    <name evidence="2" type="ORF">LU635_13070</name>
</gene>
<evidence type="ECO:0000259" key="1">
    <source>
        <dbReference type="Pfam" id="PF01814"/>
    </source>
</evidence>
<reference evidence="2" key="1">
    <citation type="submission" date="2021-12" db="EMBL/GenBank/DDBJ databases">
        <title>Description of Gramella crocea sp. nov., a new bacterium isolated from activated sludge.</title>
        <authorList>
            <person name="Zhang X."/>
        </authorList>
    </citation>
    <scope>NUCLEOTIDE SEQUENCE</scope>
    <source>
        <strain evidence="2">YB25</strain>
    </source>
</reference>
<dbReference type="Proteomes" id="UP001139344">
    <property type="component" value="Unassembled WGS sequence"/>
</dbReference>
<dbReference type="InterPro" id="IPR012312">
    <property type="entry name" value="Hemerythrin-like"/>
</dbReference>
<sequence length="157" mass="19235">MRKPIKRHKALQPLSREHHYGLLLCWKIRQGFKLNIEPERIKSYIDWFQLNYLKPHFEAEEKLIFPILGNDYDLVKRALTEHRRLEKLFNQESELEKTLKQIEKELDLHIKFEERVLFNKIQKEATSDQLEVIKEHHQDGNFSDDDWEDHFWISEKK</sequence>
<evidence type="ECO:0000313" key="2">
    <source>
        <dbReference type="EMBL" id="MCG9972572.1"/>
    </source>
</evidence>
<dbReference type="Gene3D" id="1.20.120.520">
    <property type="entry name" value="nmb1532 protein domain like"/>
    <property type="match status" value="1"/>
</dbReference>